<dbReference type="Proteomes" id="UP000318834">
    <property type="component" value="Unassembled WGS sequence"/>
</dbReference>
<dbReference type="PANTHER" id="PTHR10655">
    <property type="entry name" value="LYSOPHOSPHOLIPASE-RELATED"/>
    <property type="match status" value="1"/>
</dbReference>
<dbReference type="PANTHER" id="PTHR10655:SF17">
    <property type="entry name" value="LYSOPHOSPHOLIPASE-LIKE PROTEIN 1"/>
    <property type="match status" value="1"/>
</dbReference>
<dbReference type="InterPro" id="IPR003140">
    <property type="entry name" value="PLipase/COase/thioEstase"/>
</dbReference>
<protein>
    <recommendedName>
        <fullName evidence="3">Phospholipase/carboxylesterase/thioesterase domain-containing protein</fullName>
    </recommendedName>
</protein>
<dbReference type="Gene3D" id="3.40.50.1820">
    <property type="entry name" value="alpha/beta hydrolase"/>
    <property type="match status" value="1"/>
</dbReference>
<keyword evidence="2" id="KW-0378">Hydrolase</keyword>
<organism evidence="4 5">
    <name type="scientific">Candidatus Segetimicrobium genomatis</name>
    <dbReference type="NCBI Taxonomy" id="2569760"/>
    <lineage>
        <taxon>Bacteria</taxon>
        <taxon>Bacillati</taxon>
        <taxon>Candidatus Sysuimicrobiota</taxon>
        <taxon>Candidatus Sysuimicrobiia</taxon>
        <taxon>Candidatus Sysuimicrobiales</taxon>
        <taxon>Candidatus Segetimicrobiaceae</taxon>
        <taxon>Candidatus Segetimicrobium</taxon>
    </lineage>
</organism>
<dbReference type="AlphaFoldDB" id="A0A537J1M9"/>
<evidence type="ECO:0000256" key="1">
    <source>
        <dbReference type="ARBA" id="ARBA00006499"/>
    </source>
</evidence>
<dbReference type="InterPro" id="IPR029058">
    <property type="entry name" value="AB_hydrolase_fold"/>
</dbReference>
<dbReference type="SUPFAM" id="SSF53474">
    <property type="entry name" value="alpha/beta-Hydrolases"/>
    <property type="match status" value="1"/>
</dbReference>
<dbReference type="InterPro" id="IPR050565">
    <property type="entry name" value="LYPA1-2/EST-like"/>
</dbReference>
<evidence type="ECO:0000256" key="2">
    <source>
        <dbReference type="ARBA" id="ARBA00022801"/>
    </source>
</evidence>
<dbReference type="Pfam" id="PF02230">
    <property type="entry name" value="Abhydrolase_2"/>
    <property type="match status" value="1"/>
</dbReference>
<name>A0A537J1M9_9BACT</name>
<feature type="domain" description="Phospholipase/carboxylesterase/thioesterase" evidence="3">
    <location>
        <begin position="24"/>
        <end position="217"/>
    </location>
</feature>
<comment type="caution">
    <text evidence="4">The sequence shown here is derived from an EMBL/GenBank/DDBJ whole genome shotgun (WGS) entry which is preliminary data.</text>
</comment>
<comment type="similarity">
    <text evidence="1">Belongs to the AB hydrolase superfamily. AB hydrolase 2 family.</text>
</comment>
<proteinExistence type="inferred from homology"/>
<evidence type="ECO:0000259" key="3">
    <source>
        <dbReference type="Pfam" id="PF02230"/>
    </source>
</evidence>
<evidence type="ECO:0000313" key="4">
    <source>
        <dbReference type="EMBL" id="TMI76926.1"/>
    </source>
</evidence>
<evidence type="ECO:0000313" key="5">
    <source>
        <dbReference type="Proteomes" id="UP000318834"/>
    </source>
</evidence>
<accession>A0A537J1M9</accession>
<dbReference type="GO" id="GO:0016787">
    <property type="term" value="F:hydrolase activity"/>
    <property type="evidence" value="ECO:0007669"/>
    <property type="project" value="UniProtKB-KW"/>
</dbReference>
<dbReference type="EMBL" id="VBAP01000009">
    <property type="protein sequence ID" value="TMI76926.1"/>
    <property type="molecule type" value="Genomic_DNA"/>
</dbReference>
<sequence length="237" mass="25851">MAAASTLSLVHLTQPPRTPSSGPPPLLLLLHGVGSNERDLIGLAPYLDGRFFIVSARAPIELGPEMYGWFHVMLDPVTPVINPDEAERSRLILLQFINEATQAYGTDRHRAYLMGFSQGAIMSLSLALTRPDTLAGVVAMSGRILPEVLPHAAPPEAMRGLPVLIVHGTEDPVLPIHHGRAARDLLSALPVSMTYREYPIGHYVSEESLAEVAAWLRDRLEEPPWPERLGRATPGTT</sequence>
<reference evidence="4 5" key="1">
    <citation type="journal article" date="2019" name="Nat. Microbiol.">
        <title>Mediterranean grassland soil C-N compound turnover is dependent on rainfall and depth, and is mediated by genomically divergent microorganisms.</title>
        <authorList>
            <person name="Diamond S."/>
            <person name="Andeer P.F."/>
            <person name="Li Z."/>
            <person name="Crits-Christoph A."/>
            <person name="Burstein D."/>
            <person name="Anantharaman K."/>
            <person name="Lane K.R."/>
            <person name="Thomas B.C."/>
            <person name="Pan C."/>
            <person name="Northen T.R."/>
            <person name="Banfield J.F."/>
        </authorList>
    </citation>
    <scope>NUCLEOTIDE SEQUENCE [LARGE SCALE GENOMIC DNA]</scope>
    <source>
        <strain evidence="4">NP_8</strain>
    </source>
</reference>
<gene>
    <name evidence="4" type="ORF">E6H05_01970</name>
</gene>